<feature type="transmembrane region" description="Helical" evidence="10">
    <location>
        <begin position="170"/>
        <end position="188"/>
    </location>
</feature>
<dbReference type="SUPFAM" id="SSF55008">
    <property type="entry name" value="HMA, heavy metal-associated domain"/>
    <property type="match status" value="1"/>
</dbReference>
<comment type="similarity">
    <text evidence="2 10">Belongs to the cation transport ATPase (P-type) (TC 3.A.3) family. Type IB subfamily.</text>
</comment>
<dbReference type="InterPro" id="IPR006121">
    <property type="entry name" value="HMA_dom"/>
</dbReference>
<feature type="transmembrane region" description="Helical" evidence="10">
    <location>
        <begin position="751"/>
        <end position="773"/>
    </location>
</feature>
<keyword evidence="7" id="KW-1278">Translocase</keyword>
<evidence type="ECO:0000256" key="1">
    <source>
        <dbReference type="ARBA" id="ARBA00004651"/>
    </source>
</evidence>
<feature type="transmembrane region" description="Helical" evidence="10">
    <location>
        <begin position="208"/>
        <end position="229"/>
    </location>
</feature>
<dbReference type="Gene3D" id="3.40.50.1000">
    <property type="entry name" value="HAD superfamily/HAD-like"/>
    <property type="match status" value="1"/>
</dbReference>
<dbReference type="InterPro" id="IPR036163">
    <property type="entry name" value="HMA_dom_sf"/>
</dbReference>
<organism evidence="13 14">
    <name type="scientific">Nocardioides bigeumensis</name>
    <dbReference type="NCBI Taxonomy" id="433657"/>
    <lineage>
        <taxon>Bacteria</taxon>
        <taxon>Bacillati</taxon>
        <taxon>Actinomycetota</taxon>
        <taxon>Actinomycetes</taxon>
        <taxon>Propionibacteriales</taxon>
        <taxon>Nocardioidaceae</taxon>
        <taxon>Nocardioides</taxon>
    </lineage>
</organism>
<feature type="transmembrane region" description="Helical" evidence="10">
    <location>
        <begin position="396"/>
        <end position="417"/>
    </location>
</feature>
<dbReference type="InterPro" id="IPR001757">
    <property type="entry name" value="P_typ_ATPase"/>
</dbReference>
<feature type="compositionally biased region" description="Polar residues" evidence="11">
    <location>
        <begin position="1"/>
        <end position="17"/>
    </location>
</feature>
<dbReference type="NCBIfam" id="TIGR01494">
    <property type="entry name" value="ATPase_P-type"/>
    <property type="match status" value="2"/>
</dbReference>
<dbReference type="Pfam" id="PF00403">
    <property type="entry name" value="HMA"/>
    <property type="match status" value="1"/>
</dbReference>
<evidence type="ECO:0000256" key="5">
    <source>
        <dbReference type="ARBA" id="ARBA00022741"/>
    </source>
</evidence>
<feature type="domain" description="HMA" evidence="12">
    <location>
        <begin position="25"/>
        <end position="91"/>
    </location>
</feature>
<dbReference type="RefSeq" id="WP_344304810.1">
    <property type="nucleotide sequence ID" value="NZ_BAAAQQ010000013.1"/>
</dbReference>
<comment type="caution">
    <text evidence="13">The sequence shown here is derived from an EMBL/GenBank/DDBJ whole genome shotgun (WGS) entry which is preliminary data.</text>
</comment>
<evidence type="ECO:0000256" key="8">
    <source>
        <dbReference type="ARBA" id="ARBA00022989"/>
    </source>
</evidence>
<dbReference type="PROSITE" id="PS00154">
    <property type="entry name" value="ATPASE_E1_E2"/>
    <property type="match status" value="1"/>
</dbReference>
<evidence type="ECO:0000256" key="4">
    <source>
        <dbReference type="ARBA" id="ARBA00022723"/>
    </source>
</evidence>
<dbReference type="PANTHER" id="PTHR43520:SF8">
    <property type="entry name" value="P-TYPE CU(+) TRANSPORTER"/>
    <property type="match status" value="1"/>
</dbReference>
<proteinExistence type="inferred from homology"/>
<evidence type="ECO:0000256" key="7">
    <source>
        <dbReference type="ARBA" id="ARBA00022967"/>
    </source>
</evidence>
<dbReference type="InterPro" id="IPR023214">
    <property type="entry name" value="HAD_sf"/>
</dbReference>
<feature type="region of interest" description="Disordered" evidence="11">
    <location>
        <begin position="106"/>
        <end position="126"/>
    </location>
</feature>
<feature type="transmembrane region" description="Helical" evidence="10">
    <location>
        <begin position="235"/>
        <end position="254"/>
    </location>
</feature>
<keyword evidence="3 10" id="KW-0812">Transmembrane</keyword>
<feature type="transmembrane region" description="Helical" evidence="10">
    <location>
        <begin position="145"/>
        <end position="164"/>
    </location>
</feature>
<feature type="transmembrane region" description="Helical" evidence="10">
    <location>
        <begin position="824"/>
        <end position="844"/>
    </location>
</feature>
<feature type="compositionally biased region" description="Polar residues" evidence="11">
    <location>
        <begin position="107"/>
        <end position="119"/>
    </location>
</feature>
<feature type="transmembrane region" description="Helical" evidence="10">
    <location>
        <begin position="429"/>
        <end position="450"/>
    </location>
</feature>
<comment type="subcellular location">
    <subcellularLocation>
        <location evidence="1">Cell membrane</location>
        <topology evidence="1">Multi-pass membrane protein</topology>
    </subcellularLocation>
</comment>
<dbReference type="InterPro" id="IPR023299">
    <property type="entry name" value="ATPase_P-typ_cyto_dom_N"/>
</dbReference>
<keyword evidence="8 10" id="KW-1133">Transmembrane helix</keyword>
<protein>
    <recommendedName>
        <fullName evidence="12">HMA domain-containing protein</fullName>
    </recommendedName>
</protein>
<keyword evidence="10" id="KW-1003">Cell membrane</keyword>
<dbReference type="InterPro" id="IPR017969">
    <property type="entry name" value="Heavy-metal-associated_CS"/>
</dbReference>
<sequence length="1141" mass="119036">MTVTTPNSAHPGTNASDPSGGDTPVECTLNIGGMTCASCVGRVERALKKVEGVVTATVNLANETAVVTYQPHTTSTQTMTEAIAKAGYTGTPRTVASVPAGGDANASLATKSASATRTESGAARDQVDDLDRRRDHEIAALKRRWQVALTTGLGLMAVMYVPIHLDTMDWLMPAIFVVATVVQAWAGAEIYRAAWAVAKHRGTSMNTLVALGTGVAYGYSAFVTLWPGLAEKWGLPLHVYFETALVIVALVLMGRWLELRAKKRTAASIKALVGLVPTTARVVTRHPDGHLTEAEVPLDKVGVGAVVRVRPGEKIPLDGTVTDGSSSVDESMLTGESVPVTKTSGDTVIGATLNGTGSLLVEVTATGADGTLAQIVHLVETAQGSKVPMQRLADTAAAWFVPAVLLVAAANFVLWAALAGPGTGGSLTLAISTTVAILIIACPCALGLATPTAVMVGTGKAAELGILIGDGEALETTRRVTAVVLDKTGTITRGRPDLSAVHTTTTWEHRRHELVALVGEAEAGSEHPVAAAITAHATQHGSHGGRIRATSFEAVPGQGIIATLRTTEAEPRVLVGNQAHMTAHQIDTAPLAQTAAEAAAQGGTPMYAAIDGQLAGLFVVADPVKPESADAIAQLKALGLEVWMVTGDNTGTARAIAAQVGIDHVMAEVLPADKARRVASLQAAGHITAMVGDGINDAPALAQADLGIAIGTGTDVAIAASDITLVGGDLRTIVSAIALSRRTVATIKQGLAWAFAYNVLLIPVAAGALYWWHDLLLDPVLASAAMAMSSVSVVTNALRLRRFTPPATVAELEHPPLRARVGQWAYLATVAVVALALGAGFTAASRTDAAERGMNGLLAWSEGMGMPMRPAMSVMEETEVEPITSNDAGLSVTLDTPSPIVPGQPTTLTVSVRDTETGEPLEGLVRTHQVWMHLILTRADLGTFAHIHPEPTGTPGVFAVTAEFPTGGDYTAHIEFRQQGQMADVLATIPLQVAGTVPAPVRVPDGDVRTQVEAGIRVDLHGDTVLRDESDLHFEFTDATTGEPVDDLQPYLGAAGHVAVISADGTRFSHRHAETLDEQGRPVLAVPGTRFGPDLGLHVRFEEPGAYRLFAQFRLDDNRVITVAFVIHTDAPHGEDDLDSH</sequence>
<keyword evidence="14" id="KW-1185">Reference proteome</keyword>
<dbReference type="PROSITE" id="PS01047">
    <property type="entry name" value="HMA_1"/>
    <property type="match status" value="1"/>
</dbReference>
<dbReference type="InterPro" id="IPR059000">
    <property type="entry name" value="ATPase_P-type_domA"/>
</dbReference>
<dbReference type="InterPro" id="IPR044492">
    <property type="entry name" value="P_typ_ATPase_HD_dom"/>
</dbReference>
<dbReference type="InterPro" id="IPR018303">
    <property type="entry name" value="ATPase_P-typ_P_site"/>
</dbReference>
<dbReference type="Pfam" id="PF00702">
    <property type="entry name" value="Hydrolase"/>
    <property type="match status" value="1"/>
</dbReference>
<dbReference type="Gene3D" id="3.30.70.100">
    <property type="match status" value="1"/>
</dbReference>
<dbReference type="Pfam" id="PF00122">
    <property type="entry name" value="E1-E2_ATPase"/>
    <property type="match status" value="1"/>
</dbReference>
<name>A0ABP5KEY5_9ACTN</name>
<evidence type="ECO:0000313" key="14">
    <source>
        <dbReference type="Proteomes" id="UP001500575"/>
    </source>
</evidence>
<dbReference type="EMBL" id="BAAAQQ010000013">
    <property type="protein sequence ID" value="GAA2129954.1"/>
    <property type="molecule type" value="Genomic_DNA"/>
</dbReference>
<keyword evidence="6 10" id="KW-0067">ATP-binding</keyword>
<dbReference type="PRINTS" id="PR00119">
    <property type="entry name" value="CATATPASE"/>
</dbReference>
<evidence type="ECO:0000256" key="3">
    <source>
        <dbReference type="ARBA" id="ARBA00022692"/>
    </source>
</evidence>
<dbReference type="CDD" id="cd02094">
    <property type="entry name" value="P-type_ATPase_Cu-like"/>
    <property type="match status" value="1"/>
</dbReference>
<keyword evidence="5 10" id="KW-0547">Nucleotide-binding</keyword>
<dbReference type="PROSITE" id="PS50846">
    <property type="entry name" value="HMA_2"/>
    <property type="match status" value="1"/>
</dbReference>
<dbReference type="PRINTS" id="PR00120">
    <property type="entry name" value="HATPASE"/>
</dbReference>
<accession>A0ABP5KEY5</accession>
<dbReference type="Gene3D" id="2.70.150.10">
    <property type="entry name" value="Calcium-transporting ATPase, cytoplasmic transduction domain A"/>
    <property type="match status" value="1"/>
</dbReference>
<gene>
    <name evidence="13" type="ORF">GCM10009843_32070</name>
</gene>
<dbReference type="Proteomes" id="UP001500575">
    <property type="component" value="Unassembled WGS sequence"/>
</dbReference>
<evidence type="ECO:0000256" key="2">
    <source>
        <dbReference type="ARBA" id="ARBA00006024"/>
    </source>
</evidence>
<dbReference type="SFLD" id="SFLDS00003">
    <property type="entry name" value="Haloacid_Dehalogenase"/>
    <property type="match status" value="1"/>
</dbReference>
<evidence type="ECO:0000313" key="13">
    <source>
        <dbReference type="EMBL" id="GAA2129954.1"/>
    </source>
</evidence>
<dbReference type="InterPro" id="IPR036412">
    <property type="entry name" value="HAD-like_sf"/>
</dbReference>
<dbReference type="InterPro" id="IPR027256">
    <property type="entry name" value="P-typ_ATPase_IB"/>
</dbReference>
<evidence type="ECO:0000256" key="9">
    <source>
        <dbReference type="ARBA" id="ARBA00023136"/>
    </source>
</evidence>
<dbReference type="NCBIfam" id="TIGR01525">
    <property type="entry name" value="ATPase-IB_hvy"/>
    <property type="match status" value="1"/>
</dbReference>
<dbReference type="InterPro" id="IPR023298">
    <property type="entry name" value="ATPase_P-typ_TM_dom_sf"/>
</dbReference>
<keyword evidence="4 10" id="KW-0479">Metal-binding</keyword>
<reference evidence="14" key="1">
    <citation type="journal article" date="2019" name="Int. J. Syst. Evol. Microbiol.">
        <title>The Global Catalogue of Microorganisms (GCM) 10K type strain sequencing project: providing services to taxonomists for standard genome sequencing and annotation.</title>
        <authorList>
            <consortium name="The Broad Institute Genomics Platform"/>
            <consortium name="The Broad Institute Genome Sequencing Center for Infectious Disease"/>
            <person name="Wu L."/>
            <person name="Ma J."/>
        </authorList>
    </citation>
    <scope>NUCLEOTIDE SEQUENCE [LARGE SCALE GENOMIC DNA]</scope>
    <source>
        <strain evidence="14">JCM 16021</strain>
    </source>
</reference>
<dbReference type="CDD" id="cd00371">
    <property type="entry name" value="HMA"/>
    <property type="match status" value="1"/>
</dbReference>
<dbReference type="NCBIfam" id="TIGR01511">
    <property type="entry name" value="ATPase-IB1_Cu"/>
    <property type="match status" value="1"/>
</dbReference>
<dbReference type="SFLD" id="SFLDG00002">
    <property type="entry name" value="C1.7:_P-type_atpase_like"/>
    <property type="match status" value="1"/>
</dbReference>
<evidence type="ECO:0000259" key="12">
    <source>
        <dbReference type="PROSITE" id="PS50846"/>
    </source>
</evidence>
<evidence type="ECO:0000256" key="6">
    <source>
        <dbReference type="ARBA" id="ARBA00022840"/>
    </source>
</evidence>
<evidence type="ECO:0000256" key="11">
    <source>
        <dbReference type="SAM" id="MobiDB-lite"/>
    </source>
</evidence>
<evidence type="ECO:0000256" key="10">
    <source>
        <dbReference type="RuleBase" id="RU362081"/>
    </source>
</evidence>
<keyword evidence="9 10" id="KW-0472">Membrane</keyword>
<dbReference type="InterPro" id="IPR008250">
    <property type="entry name" value="ATPase_P-typ_transduc_dom_A_sf"/>
</dbReference>
<dbReference type="SUPFAM" id="SSF81653">
    <property type="entry name" value="Calcium ATPase, transduction domain A"/>
    <property type="match status" value="1"/>
</dbReference>
<dbReference type="SUPFAM" id="SSF56784">
    <property type="entry name" value="HAD-like"/>
    <property type="match status" value="1"/>
</dbReference>
<dbReference type="PANTHER" id="PTHR43520">
    <property type="entry name" value="ATP7, ISOFORM B"/>
    <property type="match status" value="1"/>
</dbReference>
<dbReference type="SUPFAM" id="SSF81665">
    <property type="entry name" value="Calcium ATPase, transmembrane domain M"/>
    <property type="match status" value="1"/>
</dbReference>
<dbReference type="SFLD" id="SFLDF00027">
    <property type="entry name" value="p-type_atpase"/>
    <property type="match status" value="1"/>
</dbReference>
<dbReference type="Gene3D" id="3.40.1110.10">
    <property type="entry name" value="Calcium-transporting ATPase, cytoplasmic domain N"/>
    <property type="match status" value="2"/>
</dbReference>
<feature type="region of interest" description="Disordered" evidence="11">
    <location>
        <begin position="1"/>
        <end position="22"/>
    </location>
</feature>